<protein>
    <recommendedName>
        <fullName evidence="3">N-acetyltransferase domain-containing protein</fullName>
    </recommendedName>
</protein>
<dbReference type="RefSeq" id="WP_232189023.1">
    <property type="nucleotide sequence ID" value="NZ_JAIOAP010000017.1"/>
</dbReference>
<dbReference type="EMBL" id="JASKHM010000018">
    <property type="protein sequence ID" value="MEQ4485991.1"/>
    <property type="molecule type" value="Genomic_DNA"/>
</dbReference>
<evidence type="ECO:0008006" key="3">
    <source>
        <dbReference type="Google" id="ProtNLM"/>
    </source>
</evidence>
<evidence type="ECO:0000313" key="2">
    <source>
        <dbReference type="Proteomes" id="UP001493487"/>
    </source>
</evidence>
<reference evidence="1 2" key="1">
    <citation type="journal article" date="2023" name="Genome Announc.">
        <title>Pan-Genome Analyses of the Genus Cohnella and Proposal of the Novel Species Cohnella silvisoli sp. nov., Isolated from Forest Soil.</title>
        <authorList>
            <person name="Wang C."/>
            <person name="Mao L."/>
            <person name="Bao G."/>
            <person name="Zhu H."/>
        </authorList>
    </citation>
    <scope>NUCLEOTIDE SEQUENCE [LARGE SCALE GENOMIC DNA]</scope>
    <source>
        <strain evidence="1 2">NL03-T5-1</strain>
    </source>
</reference>
<comment type="caution">
    <text evidence="1">The sequence shown here is derived from an EMBL/GenBank/DDBJ whole genome shotgun (WGS) entry which is preliminary data.</text>
</comment>
<proteinExistence type="predicted"/>
<gene>
    <name evidence="1" type="ORF">QJS35_26785</name>
</gene>
<evidence type="ECO:0000313" key="1">
    <source>
        <dbReference type="EMBL" id="MEQ4485991.1"/>
    </source>
</evidence>
<sequence>MNQWLTADSEAAKESAVILLSRNGEHLGVPYQWSTVLSSLLCSMYDNGLMIGLDSSGEIAGVLAYTSGTGEDKYQDRTKIEVHLLFIEKRMRSGRMLTEAMRTLAGMILDSPSEIREIAFYANPSAINRRLFGKFAELIHTSEHPCGMLDYYRVIPERLLVYASRHSA</sequence>
<keyword evidence="2" id="KW-1185">Reference proteome</keyword>
<name>A0ABV1L166_9BACL</name>
<dbReference type="Proteomes" id="UP001493487">
    <property type="component" value="Unassembled WGS sequence"/>
</dbReference>
<accession>A0ABV1L166</accession>
<organism evidence="1 2">
    <name type="scientific">Cohnella silvisoli</name>
    <dbReference type="NCBI Taxonomy" id="2873699"/>
    <lineage>
        <taxon>Bacteria</taxon>
        <taxon>Bacillati</taxon>
        <taxon>Bacillota</taxon>
        <taxon>Bacilli</taxon>
        <taxon>Bacillales</taxon>
        <taxon>Paenibacillaceae</taxon>
        <taxon>Cohnella</taxon>
    </lineage>
</organism>